<keyword evidence="3" id="KW-1185">Reference proteome</keyword>
<dbReference type="AlphaFoldDB" id="A0A2B7Z748"/>
<feature type="region of interest" description="Disordered" evidence="1">
    <location>
        <begin position="261"/>
        <end position="280"/>
    </location>
</feature>
<sequence>MANYCKGFDVMDAICQTYLASFKLDSIQYDTHFLIRFRKENFADTAPFRFFEALDSYNILAQKELHLGLLTGQNSELMRVIRKSFHFAIASLNCEDYISWKISNDPTLFQNDGAKFANLLIGALNERAYHSLTTLPLLIPSIEKGNFRLGRFLSLPAESAAHTLLWKYYIMMELKFLPEKHPMYRQALDEYVEQCLHAGASTATVYDSSPRGNSDATHKDNTKKLLPRKCACLDGYFDFWELELENADRHKELIRNLASRNTNTQIPGTTSTQSNSTNETNINITSKSETQEEQHSAPKDTLVPEQQKAPVPTANNTKALTDQSQTTTISKIAPSNGENIQSKRVQQVTTRREVVLILGE</sequence>
<comment type="caution">
    <text evidence="2">The sequence shown here is derived from an EMBL/GenBank/DDBJ whole genome shotgun (WGS) entry which is preliminary data.</text>
</comment>
<evidence type="ECO:0000256" key="1">
    <source>
        <dbReference type="SAM" id="MobiDB-lite"/>
    </source>
</evidence>
<dbReference type="Proteomes" id="UP000226031">
    <property type="component" value="Unassembled WGS sequence"/>
</dbReference>
<feature type="region of interest" description="Disordered" evidence="1">
    <location>
        <begin position="286"/>
        <end position="325"/>
    </location>
</feature>
<accession>A0A2B7Z748</accession>
<protein>
    <submittedName>
        <fullName evidence="2">Uncharacterized protein</fullName>
    </submittedName>
</protein>
<dbReference type="VEuPathDB" id="FungiDB:EMCG_04144"/>
<reference evidence="2 3" key="1">
    <citation type="submission" date="2017-10" db="EMBL/GenBank/DDBJ databases">
        <title>Comparative genomics in systemic dimorphic fungi from Ajellomycetaceae.</title>
        <authorList>
            <person name="Munoz J.F."/>
            <person name="Mcewen J.G."/>
            <person name="Clay O.K."/>
            <person name="Cuomo C.A."/>
        </authorList>
    </citation>
    <scope>NUCLEOTIDE SEQUENCE [LARGE SCALE GENOMIC DNA]</scope>
    <source>
        <strain evidence="2 3">UAMH4076</strain>
    </source>
</reference>
<organism evidence="2 3">
    <name type="scientific">[Emmonsia] crescens</name>
    <dbReference type="NCBI Taxonomy" id="73230"/>
    <lineage>
        <taxon>Eukaryota</taxon>
        <taxon>Fungi</taxon>
        <taxon>Dikarya</taxon>
        <taxon>Ascomycota</taxon>
        <taxon>Pezizomycotina</taxon>
        <taxon>Eurotiomycetes</taxon>
        <taxon>Eurotiomycetidae</taxon>
        <taxon>Onygenales</taxon>
        <taxon>Ajellomycetaceae</taxon>
        <taxon>Emergomyces</taxon>
    </lineage>
</organism>
<evidence type="ECO:0000313" key="3">
    <source>
        <dbReference type="Proteomes" id="UP000226031"/>
    </source>
</evidence>
<name>A0A2B7Z748_9EURO</name>
<dbReference type="EMBL" id="PDND01000214">
    <property type="protein sequence ID" value="PGH29756.1"/>
    <property type="molecule type" value="Genomic_DNA"/>
</dbReference>
<feature type="compositionally biased region" description="Polar residues" evidence="1">
    <location>
        <begin position="313"/>
        <end position="325"/>
    </location>
</feature>
<feature type="compositionally biased region" description="Basic and acidic residues" evidence="1">
    <location>
        <begin position="289"/>
        <end position="298"/>
    </location>
</feature>
<evidence type="ECO:0000313" key="2">
    <source>
        <dbReference type="EMBL" id="PGH29756.1"/>
    </source>
</evidence>
<gene>
    <name evidence="2" type="ORF">GX50_07483</name>
</gene>
<feature type="compositionally biased region" description="Low complexity" evidence="1">
    <location>
        <begin position="269"/>
        <end position="280"/>
    </location>
</feature>
<proteinExistence type="predicted"/>